<evidence type="ECO:0000313" key="1">
    <source>
        <dbReference type="EMBL" id="CUR35217.1"/>
    </source>
</evidence>
<accession>A0A1J1LUI2</accession>
<evidence type="ECO:0000313" key="2">
    <source>
        <dbReference type="Proteomes" id="UP000184315"/>
    </source>
</evidence>
<dbReference type="EMBL" id="CZDF01000172">
    <property type="protein sequence ID" value="CUR35217.1"/>
    <property type="molecule type" value="Genomic_DNA"/>
</dbReference>
<proteinExistence type="predicted"/>
<dbReference type="Proteomes" id="UP000184315">
    <property type="component" value="Unassembled WGS sequence"/>
</dbReference>
<dbReference type="STRING" id="671072.PL9214650656"/>
<reference evidence="2" key="1">
    <citation type="submission" date="2015-10" db="EMBL/GenBank/DDBJ databases">
        <authorList>
            <person name="Regsiter A."/>
            <person name="william w."/>
        </authorList>
    </citation>
    <scope>NUCLEOTIDE SEQUENCE [LARGE SCALE GENOMIC DNA]</scope>
</reference>
<organism evidence="1 2">
    <name type="scientific">Planktothrix tepida PCC 9214</name>
    <dbReference type="NCBI Taxonomy" id="671072"/>
    <lineage>
        <taxon>Bacteria</taxon>
        <taxon>Bacillati</taxon>
        <taxon>Cyanobacteriota</taxon>
        <taxon>Cyanophyceae</taxon>
        <taxon>Oscillatoriophycideae</taxon>
        <taxon>Oscillatoriales</taxon>
        <taxon>Microcoleaceae</taxon>
        <taxon>Planktothrix</taxon>
    </lineage>
</organism>
<dbReference type="AlphaFoldDB" id="A0A1J1LUI2"/>
<keyword evidence="2" id="KW-1185">Reference proteome</keyword>
<sequence>MSLFFQSTEQNLYLWKSTLIPEILALNQSFNQSEHRIKSFQVGVSGQIYSEKETEQLLGNRPENSIGMKSRINGVIIE</sequence>
<name>A0A1J1LUI2_9CYAN</name>
<protein>
    <submittedName>
        <fullName evidence="1">Uncharacterized protein</fullName>
    </submittedName>
</protein>
<gene>
    <name evidence="1" type="ORF">PL9214650656</name>
</gene>